<dbReference type="Proteomes" id="UP000662873">
    <property type="component" value="Chromosome"/>
</dbReference>
<evidence type="ECO:0000313" key="2">
    <source>
        <dbReference type="Proteomes" id="UP000662873"/>
    </source>
</evidence>
<name>A0A809RWS1_9BACT</name>
<organism evidence="1 2">
    <name type="scientific">Candidatus Nitrosymbiomonas proteolyticus</name>
    <dbReference type="NCBI Taxonomy" id="2608984"/>
    <lineage>
        <taxon>Bacteria</taxon>
        <taxon>Bacillati</taxon>
        <taxon>Armatimonadota</taxon>
        <taxon>Armatimonadota incertae sedis</taxon>
        <taxon>Candidatus Nitrosymbiomonas</taxon>
    </lineage>
</organism>
<reference evidence="1" key="1">
    <citation type="journal article" name="DNA Res.">
        <title>The physiological potential of anammox bacteria as revealed by their core genome structure.</title>
        <authorList>
            <person name="Okubo T."/>
            <person name="Toyoda A."/>
            <person name="Fukuhara K."/>
            <person name="Uchiyama I."/>
            <person name="Harigaya Y."/>
            <person name="Kuroiwa M."/>
            <person name="Suzuki T."/>
            <person name="Murakami Y."/>
            <person name="Suwa Y."/>
            <person name="Takami H."/>
        </authorList>
    </citation>
    <scope>NUCLEOTIDE SEQUENCE</scope>
    <source>
        <strain evidence="1">317325-2</strain>
    </source>
</reference>
<dbReference type="KEGG" id="npy:NPRO_19270"/>
<dbReference type="AlphaFoldDB" id="A0A809RWS1"/>
<accession>A0A809RWS1</accession>
<gene>
    <name evidence="1" type="ORF">NPRO_19270</name>
</gene>
<proteinExistence type="predicted"/>
<protein>
    <submittedName>
        <fullName evidence="1">Uncharacterized protein</fullName>
    </submittedName>
</protein>
<dbReference type="EMBL" id="AP021858">
    <property type="protein sequence ID" value="BBO24332.1"/>
    <property type="molecule type" value="Genomic_DNA"/>
</dbReference>
<evidence type="ECO:0000313" key="1">
    <source>
        <dbReference type="EMBL" id="BBO24332.1"/>
    </source>
</evidence>
<sequence length="109" mass="11958">MVGEDSWASVAARFTPLQGLGDWGARDPVRVAQSKQSTIPLARGKRAPRLPGRTRGSFLYFPGLVFDSEQLDLRGTDYLLQWTLLRRLRMTVSPPRPSATIVDGSGTGT</sequence>